<comment type="caution">
    <text evidence="2">The sequence shown here is derived from an EMBL/GenBank/DDBJ whole genome shotgun (WGS) entry which is preliminary data.</text>
</comment>
<feature type="signal peptide" evidence="1">
    <location>
        <begin position="1"/>
        <end position="23"/>
    </location>
</feature>
<name>A0A964E1B4_9PROT</name>
<accession>A0A964E1B4</accession>
<dbReference type="EMBL" id="JAESVB010000033">
    <property type="protein sequence ID" value="MCB8878400.1"/>
    <property type="molecule type" value="Genomic_DNA"/>
</dbReference>
<feature type="chain" id="PRO_5036809938" evidence="1">
    <location>
        <begin position="24"/>
        <end position="188"/>
    </location>
</feature>
<dbReference type="RefSeq" id="WP_227324046.1">
    <property type="nucleotide sequence ID" value="NZ_JAESVB010000033.1"/>
</dbReference>
<reference evidence="2" key="2">
    <citation type="submission" date="2021-01" db="EMBL/GenBank/DDBJ databases">
        <authorList>
            <person name="Mieszkin S."/>
            <person name="Pouder E."/>
            <person name="Alain K."/>
        </authorList>
    </citation>
    <scope>NUCLEOTIDE SEQUENCE</scope>
    <source>
        <strain evidence="2">HW T2.11</strain>
    </source>
</reference>
<reference evidence="2" key="1">
    <citation type="journal article" date="2021" name="Microorganisms">
        <title>Acidisoma silvae sp. nov. and Acidisomacellulosilytica sp. nov., Two Acidophilic Bacteria Isolated from Decaying Wood, Hydrolyzing Cellulose and Producing Poly-3-hydroxybutyrate.</title>
        <authorList>
            <person name="Mieszkin S."/>
            <person name="Pouder E."/>
            <person name="Uroz S."/>
            <person name="Simon-Colin C."/>
            <person name="Alain K."/>
        </authorList>
    </citation>
    <scope>NUCLEOTIDE SEQUENCE</scope>
    <source>
        <strain evidence="2">HW T2.11</strain>
    </source>
</reference>
<protein>
    <submittedName>
        <fullName evidence="2">Uncharacterized protein</fullName>
    </submittedName>
</protein>
<dbReference type="Proteomes" id="UP000708298">
    <property type="component" value="Unassembled WGS sequence"/>
</dbReference>
<evidence type="ECO:0000313" key="2">
    <source>
        <dbReference type="EMBL" id="MCB8878400.1"/>
    </source>
</evidence>
<evidence type="ECO:0000256" key="1">
    <source>
        <dbReference type="SAM" id="SignalP"/>
    </source>
</evidence>
<sequence length="188" mass="19957">MPIKFFMLISTLLLIGFCQQAFADECDSAVEQATLQIDTIYLPKIDLWTKISYALQNKGLDPHKYPVIMPDGSVEILDIPDVISKLAIQRANGYNQIQQAVADCKDAIAPYQKITDVSAFIVTGGLSAVLPPQMTHVDAAQLLGGHPIGGAGALIPSTRDAVLKSLGISGDVAGIIKDPLCVIHGGCS</sequence>
<keyword evidence="3" id="KW-1185">Reference proteome</keyword>
<gene>
    <name evidence="2" type="ORF">ASILVAE211_24705</name>
</gene>
<organism evidence="2 3">
    <name type="scientific">Acidisoma silvae</name>
    <dbReference type="NCBI Taxonomy" id="2802396"/>
    <lineage>
        <taxon>Bacteria</taxon>
        <taxon>Pseudomonadati</taxon>
        <taxon>Pseudomonadota</taxon>
        <taxon>Alphaproteobacteria</taxon>
        <taxon>Acetobacterales</taxon>
        <taxon>Acidocellaceae</taxon>
        <taxon>Acidisoma</taxon>
    </lineage>
</organism>
<keyword evidence="1" id="KW-0732">Signal</keyword>
<evidence type="ECO:0000313" key="3">
    <source>
        <dbReference type="Proteomes" id="UP000708298"/>
    </source>
</evidence>
<dbReference type="AlphaFoldDB" id="A0A964E1B4"/>
<proteinExistence type="predicted"/>